<protein>
    <recommendedName>
        <fullName evidence="3">Autophagy-related protein 13</fullName>
    </recommendedName>
</protein>
<accession>A0A316VHY9</accession>
<dbReference type="GO" id="GO:0000423">
    <property type="term" value="P:mitophagy"/>
    <property type="evidence" value="ECO:0007669"/>
    <property type="project" value="TreeGrafter"/>
</dbReference>
<dbReference type="GO" id="GO:0034497">
    <property type="term" value="P:protein localization to phagophore assembly site"/>
    <property type="evidence" value="ECO:0007669"/>
    <property type="project" value="TreeGrafter"/>
</dbReference>
<feature type="compositionally biased region" description="Polar residues" evidence="4">
    <location>
        <begin position="891"/>
        <end position="915"/>
    </location>
</feature>
<feature type="region of interest" description="Disordered" evidence="4">
    <location>
        <begin position="52"/>
        <end position="98"/>
    </location>
</feature>
<name>A0A316VHY9_9BASI</name>
<feature type="domain" description="Autophagy-related protein 13 N-terminal" evidence="5">
    <location>
        <begin position="31"/>
        <end position="377"/>
    </location>
</feature>
<evidence type="ECO:0000256" key="3">
    <source>
        <dbReference type="RuleBase" id="RU361214"/>
    </source>
</evidence>
<feature type="compositionally biased region" description="Low complexity" evidence="4">
    <location>
        <begin position="600"/>
        <end position="610"/>
    </location>
</feature>
<feature type="region of interest" description="Disordered" evidence="4">
    <location>
        <begin position="853"/>
        <end position="879"/>
    </location>
</feature>
<feature type="compositionally biased region" description="Polar residues" evidence="4">
    <location>
        <begin position="655"/>
        <end position="668"/>
    </location>
</feature>
<feature type="compositionally biased region" description="Basic residues" evidence="4">
    <location>
        <begin position="939"/>
        <end position="952"/>
    </location>
</feature>
<dbReference type="RefSeq" id="XP_025357551.1">
    <property type="nucleotide sequence ID" value="XM_025496522.1"/>
</dbReference>
<feature type="compositionally biased region" description="Low complexity" evidence="4">
    <location>
        <begin position="52"/>
        <end position="66"/>
    </location>
</feature>
<dbReference type="PANTHER" id="PTHR13430">
    <property type="match status" value="1"/>
</dbReference>
<keyword evidence="7" id="KW-1185">Reference proteome</keyword>
<evidence type="ECO:0000256" key="2">
    <source>
        <dbReference type="ARBA" id="ARBA00023006"/>
    </source>
</evidence>
<feature type="region of interest" description="Disordered" evidence="4">
    <location>
        <begin position="534"/>
        <end position="639"/>
    </location>
</feature>
<feature type="region of interest" description="Disordered" evidence="4">
    <location>
        <begin position="891"/>
        <end position="993"/>
    </location>
</feature>
<feature type="region of interest" description="Disordered" evidence="4">
    <location>
        <begin position="655"/>
        <end position="730"/>
    </location>
</feature>
<feature type="compositionally biased region" description="Polar residues" evidence="4">
    <location>
        <begin position="697"/>
        <end position="720"/>
    </location>
</feature>
<dbReference type="GO" id="GO:0034727">
    <property type="term" value="P:piecemeal microautophagy of the nucleus"/>
    <property type="evidence" value="ECO:0007669"/>
    <property type="project" value="TreeGrafter"/>
</dbReference>
<organism evidence="6 7">
    <name type="scientific">Meira miltonrushii</name>
    <dbReference type="NCBI Taxonomy" id="1280837"/>
    <lineage>
        <taxon>Eukaryota</taxon>
        <taxon>Fungi</taxon>
        <taxon>Dikarya</taxon>
        <taxon>Basidiomycota</taxon>
        <taxon>Ustilaginomycotina</taxon>
        <taxon>Exobasidiomycetes</taxon>
        <taxon>Exobasidiales</taxon>
        <taxon>Brachybasidiaceae</taxon>
        <taxon>Meira</taxon>
    </lineage>
</organism>
<feature type="compositionally biased region" description="Polar residues" evidence="4">
    <location>
        <begin position="410"/>
        <end position="428"/>
    </location>
</feature>
<sequence>MGSPAGSGPASVVGQTATITSRYPKLDGVLYHFYAKTSAVITSCRLTHFEGSEPLGGSSSTSSRQLRQLRRNSSESASASTATNPGVNRTGSTSGSTGRKVSKWFALDIDDQDVFRDEIRLWRNISTLIPNWLLDQPPSTLPHQGAAYVPPMFLDIVLDTSNLTSSHVLMIDELQDDRRTRRRVRVDGQDTGSSPRRSGERLEPQGDKEQRGRDEALDVHRESILLESWRLDFAIHNPPNPPDLPTLYKHATAHFREAYAFVTDLPSYALHKRLKQIWESNLERRRARTQEGNVNDLEEEQDEDDELANLLKVGVRMAIGRPGETEEGHIGLREPVGSMMHSSDGSGRVTRSYSFAPILTPVGSLSFSVEYRRNVDFYVEDWHVIQSMREIALDEDYFKPTMAKHLQRRASVQRQRQNSQGSLSSSPASFGDKRSLLAQTSSQKTGEEHPSSHSPSDTTAPKSTPSVFGTSLGSTSGRPVAGLSNLRASPSVAGYSASPATATLGSLASGNSGTSSPALSSALTSDAAFLTHTRRPSISSGSERRLRSFTSLGTGQDKESPPSPSVSGRPILSRTSISNAFPRSGSYTTSESAEDHSKSSNEGNSTSGTSRAITRRDDHHPSSPMQVSSIASSAFPRTRGLNRTQVDEMLQKMQNSVREYSTSVGTSRSSPASGGHATSSSGGQSQPGHSPPVQYGGLQSTSFTRSPLSRGSYSATTSTKPAVDQDVGSARKNVPMEAIASGDGVESRDVSLSNTHDRLLAAAPSVAPSRQEASSVAPIDTAQNTDQEGAADAKRDSREEARLSHSHPGRARSRGSLELYAPHSYDPLDDETAGRLELATDESLTEMRNAQAQGRQGFHGVSGISGGYANNNGTEEESRRRLANMELARNFTNTVSNRGGNGRSASTTGRTSMSPWRQRGFHPAPSGTVTNSPGDVHSTHFHSAHPYHHAHQSHLNASRHAQTTSSSNTPPANRSGRSSTVQPSSPAGSPPMD</sequence>
<feature type="compositionally biased region" description="Polar residues" evidence="4">
    <location>
        <begin position="955"/>
        <end position="987"/>
    </location>
</feature>
<feature type="compositionally biased region" description="Basic residues" evidence="4">
    <location>
        <begin position="804"/>
        <end position="813"/>
    </location>
</feature>
<reference evidence="6 7" key="1">
    <citation type="journal article" date="2018" name="Mol. Biol. Evol.">
        <title>Broad Genomic Sampling Reveals a Smut Pathogenic Ancestry of the Fungal Clade Ustilaginomycotina.</title>
        <authorList>
            <person name="Kijpornyongpan T."/>
            <person name="Mondo S.J."/>
            <person name="Barry K."/>
            <person name="Sandor L."/>
            <person name="Lee J."/>
            <person name="Lipzen A."/>
            <person name="Pangilinan J."/>
            <person name="LaButti K."/>
            <person name="Hainaut M."/>
            <person name="Henrissat B."/>
            <person name="Grigoriev I.V."/>
            <person name="Spatafora J.W."/>
            <person name="Aime M.C."/>
        </authorList>
    </citation>
    <scope>NUCLEOTIDE SEQUENCE [LARGE SCALE GENOMIC DNA]</scope>
    <source>
        <strain evidence="6 7">MCA 3882</strain>
    </source>
</reference>
<dbReference type="GeneID" id="37018303"/>
<evidence type="ECO:0000313" key="7">
    <source>
        <dbReference type="Proteomes" id="UP000245771"/>
    </source>
</evidence>
<evidence type="ECO:0000259" key="5">
    <source>
        <dbReference type="Pfam" id="PF10033"/>
    </source>
</evidence>
<dbReference type="STRING" id="1280837.A0A316VHY9"/>
<keyword evidence="2 3" id="KW-0072">Autophagy</keyword>
<dbReference type="Proteomes" id="UP000245771">
    <property type="component" value="Unassembled WGS sequence"/>
</dbReference>
<feature type="compositionally biased region" description="Polar residues" evidence="4">
    <location>
        <begin position="623"/>
        <end position="632"/>
    </location>
</feature>
<feature type="compositionally biased region" description="Polar residues" evidence="4">
    <location>
        <begin position="84"/>
        <end position="98"/>
    </location>
</feature>
<feature type="region of interest" description="Disordered" evidence="4">
    <location>
        <begin position="407"/>
        <end position="482"/>
    </location>
</feature>
<dbReference type="GO" id="GO:0000407">
    <property type="term" value="C:phagophore assembly site"/>
    <property type="evidence" value="ECO:0007669"/>
    <property type="project" value="TreeGrafter"/>
</dbReference>
<evidence type="ECO:0000256" key="1">
    <source>
        <dbReference type="ARBA" id="ARBA00005246"/>
    </source>
</evidence>
<dbReference type="InterPro" id="IPR040182">
    <property type="entry name" value="ATG13"/>
</dbReference>
<dbReference type="InterPro" id="IPR018731">
    <property type="entry name" value="Atg13_N"/>
</dbReference>
<proteinExistence type="inferred from homology"/>
<dbReference type="GO" id="GO:0005829">
    <property type="term" value="C:cytosol"/>
    <property type="evidence" value="ECO:0007669"/>
    <property type="project" value="TreeGrafter"/>
</dbReference>
<dbReference type="OrthoDB" id="70161at2759"/>
<dbReference type="AlphaFoldDB" id="A0A316VHY9"/>
<evidence type="ECO:0000313" key="6">
    <source>
        <dbReference type="EMBL" id="PWN37249.1"/>
    </source>
</evidence>
<feature type="region of interest" description="Disordered" evidence="4">
    <location>
        <begin position="762"/>
        <end position="833"/>
    </location>
</feature>
<dbReference type="InParanoid" id="A0A316VHY9"/>
<dbReference type="Gene3D" id="3.30.900.10">
    <property type="entry name" value="HORMA domain"/>
    <property type="match status" value="1"/>
</dbReference>
<dbReference type="Pfam" id="PF10033">
    <property type="entry name" value="ATG13"/>
    <property type="match status" value="1"/>
</dbReference>
<feature type="compositionally biased region" description="Polar residues" evidence="4">
    <location>
        <begin position="452"/>
        <end position="477"/>
    </location>
</feature>
<feature type="compositionally biased region" description="Low complexity" evidence="4">
    <location>
        <begin position="669"/>
        <end position="694"/>
    </location>
</feature>
<dbReference type="InterPro" id="IPR036570">
    <property type="entry name" value="HORMA_dom_sf"/>
</dbReference>
<feature type="compositionally biased region" description="Polar residues" evidence="4">
    <location>
        <begin position="573"/>
        <end position="591"/>
    </location>
</feature>
<gene>
    <name evidence="6" type="ORF">FA14DRAFT_12260</name>
</gene>
<feature type="region of interest" description="Disordered" evidence="4">
    <location>
        <begin position="179"/>
        <end position="215"/>
    </location>
</feature>
<feature type="compositionally biased region" description="Basic and acidic residues" evidence="4">
    <location>
        <begin position="197"/>
        <end position="215"/>
    </location>
</feature>
<comment type="similarity">
    <text evidence="1 3">Belongs to the ATG13 family. Fungi subfamily.</text>
</comment>
<feature type="compositionally biased region" description="Low complexity" evidence="4">
    <location>
        <begin position="74"/>
        <end position="83"/>
    </location>
</feature>
<feature type="compositionally biased region" description="Basic and acidic residues" evidence="4">
    <location>
        <begin position="791"/>
        <end position="803"/>
    </location>
</feature>
<dbReference type="EMBL" id="KZ819602">
    <property type="protein sequence ID" value="PWN37249.1"/>
    <property type="molecule type" value="Genomic_DNA"/>
</dbReference>
<dbReference type="FunCoup" id="A0A316VHY9">
    <property type="interactions" value="63"/>
</dbReference>
<dbReference type="GO" id="GO:1990316">
    <property type="term" value="C:Atg1/ULK1 kinase complex"/>
    <property type="evidence" value="ECO:0007669"/>
    <property type="project" value="InterPro"/>
</dbReference>
<dbReference type="PANTHER" id="PTHR13430:SF4">
    <property type="entry name" value="AUTOPHAGY-RELATED PROTEIN 13"/>
    <property type="match status" value="1"/>
</dbReference>
<evidence type="ECO:0000256" key="4">
    <source>
        <dbReference type="SAM" id="MobiDB-lite"/>
    </source>
</evidence>